<feature type="domain" description="NADH:quinone oxidoreductase/Mrp antiporter transmembrane" evidence="10">
    <location>
        <begin position="106"/>
        <end position="379"/>
    </location>
</feature>
<feature type="transmembrane region" description="Helical" evidence="9">
    <location>
        <begin position="143"/>
        <end position="164"/>
    </location>
</feature>
<dbReference type="GeneID" id="55749910"/>
<feature type="transmembrane region" description="Helical" evidence="9">
    <location>
        <begin position="365"/>
        <end position="390"/>
    </location>
</feature>
<feature type="transmembrane region" description="Helical" evidence="9">
    <location>
        <begin position="47"/>
        <end position="69"/>
    </location>
</feature>
<dbReference type="RefSeq" id="YP_009862158.1">
    <property type="nucleotide sequence ID" value="NC_048990.1"/>
</dbReference>
<sequence length="544" mass="61691">MFYLLSFLFFVVSLLLLSLGVFSMNYTSYVLDLFITFSSLADFHLSFNFDYLACFFFSFVSLISSIVFLYSSFYMSIKANSMNSDNNRFLLILMLFVLSMMFLVFSNSWISVMLGWDGLGLISFLLVIYYNDASSLNSGLVTVFTNRVGDCFFIMSFMFMLSNGWMNMDFISQGCSLLFSLILGMGCITKSAQMPFSSWLPAAMAAPTPVSSLVHSSTLVTAGIYLMVRFNYLLFDFFYFLSFISLFTMFLAGVCSMVELDFKKVVAMSTLSQLGFMMFSLSTGNWLLCFLHMSFHAFFKSMLFLSTGSLMHMILGDQDSRKFGSMGDSLVSKVFFNMSCMSLIGFPFTLGFYSKDAILGVLFFYDFSVSAAIFFLCCCLTVSYSIRLIFMGFTGNPSFLSSMEFSENPMFFLPVVILFFCCSFMGPSFMFYFLPVPVFTFFDLFVGILVLMGGILTFNFFKTNFFMMVNITNMGFISILSSSKMSSLVMSVSSYKSEKSWAELLGASGVSVWLNSFYKVYFSLYAVKFFTLPMFMVLILMINI</sequence>
<feature type="transmembrane region" description="Helical" evidence="9">
    <location>
        <begin position="89"/>
        <end position="106"/>
    </location>
</feature>
<feature type="transmembrane region" description="Helical" evidence="9">
    <location>
        <begin position="237"/>
        <end position="258"/>
    </location>
</feature>
<keyword evidence="6 9" id="KW-0472">Membrane</keyword>
<feature type="transmembrane region" description="Helical" evidence="9">
    <location>
        <begin position="520"/>
        <end position="542"/>
    </location>
</feature>
<name>A0A7D5AAF8_CARLC</name>
<feature type="transmembrane region" description="Helical" evidence="9">
    <location>
        <begin position="334"/>
        <end position="353"/>
    </location>
</feature>
<keyword evidence="11" id="KW-0496">Mitochondrion</keyword>
<dbReference type="InterPro" id="IPR003945">
    <property type="entry name" value="NU5C-like"/>
</dbReference>
<evidence type="ECO:0000256" key="8">
    <source>
        <dbReference type="ARBA" id="ARBA00049551"/>
    </source>
</evidence>
<dbReference type="GO" id="GO:0016020">
    <property type="term" value="C:membrane"/>
    <property type="evidence" value="ECO:0007669"/>
    <property type="project" value="UniProtKB-SubCell"/>
</dbReference>
<organism evidence="11">
    <name type="scientific">Carpoglyphus lactis</name>
    <name type="common">Dried fruit mite</name>
    <name type="synonym">Acarus lactis</name>
    <dbReference type="NCBI Taxonomy" id="223459"/>
    <lineage>
        <taxon>Eukaryota</taxon>
        <taxon>Metazoa</taxon>
        <taxon>Ecdysozoa</taxon>
        <taxon>Arthropoda</taxon>
        <taxon>Chelicerata</taxon>
        <taxon>Arachnida</taxon>
        <taxon>Acari</taxon>
        <taxon>Acariformes</taxon>
        <taxon>Sarcoptiformes</taxon>
        <taxon>Astigmata</taxon>
        <taxon>Hemisarcoptoidea</taxon>
        <taxon>Carpoglyphidae</taxon>
        <taxon>Carpoglyphus</taxon>
    </lineage>
</organism>
<feature type="transmembrane region" description="Helical" evidence="9">
    <location>
        <begin position="411"/>
        <end position="433"/>
    </location>
</feature>
<evidence type="ECO:0000256" key="6">
    <source>
        <dbReference type="ARBA" id="ARBA00023136"/>
    </source>
</evidence>
<feature type="transmembrane region" description="Helical" evidence="9">
    <location>
        <begin position="112"/>
        <end position="131"/>
    </location>
</feature>
<feature type="transmembrane region" description="Helical" evidence="9">
    <location>
        <begin position="265"/>
        <end position="288"/>
    </location>
</feature>
<dbReference type="PANTHER" id="PTHR42829">
    <property type="entry name" value="NADH-UBIQUINONE OXIDOREDUCTASE CHAIN 5"/>
    <property type="match status" value="1"/>
</dbReference>
<evidence type="ECO:0000256" key="3">
    <source>
        <dbReference type="ARBA" id="ARBA00012944"/>
    </source>
</evidence>
<evidence type="ECO:0000313" key="11">
    <source>
        <dbReference type="EMBL" id="QKV10193.1"/>
    </source>
</evidence>
<dbReference type="GO" id="GO:0042773">
    <property type="term" value="P:ATP synthesis coupled electron transport"/>
    <property type="evidence" value="ECO:0007669"/>
    <property type="project" value="InterPro"/>
</dbReference>
<feature type="transmembrane region" description="Helical" evidence="9">
    <location>
        <begin position="170"/>
        <end position="188"/>
    </location>
</feature>
<dbReference type="GO" id="GO:0003954">
    <property type="term" value="F:NADH dehydrogenase activity"/>
    <property type="evidence" value="ECO:0007669"/>
    <property type="project" value="TreeGrafter"/>
</dbReference>
<keyword evidence="4 9" id="KW-0812">Transmembrane</keyword>
<evidence type="ECO:0000256" key="1">
    <source>
        <dbReference type="ARBA" id="ARBA00003257"/>
    </source>
</evidence>
<evidence type="ECO:0000256" key="7">
    <source>
        <dbReference type="ARBA" id="ARBA00031027"/>
    </source>
</evidence>
<keyword evidence="5 9" id="KW-1133">Transmembrane helix</keyword>
<accession>A0A7D5AAF8</accession>
<evidence type="ECO:0000259" key="10">
    <source>
        <dbReference type="Pfam" id="PF00361"/>
    </source>
</evidence>
<protein>
    <recommendedName>
        <fullName evidence="3">NADH:ubiquinone reductase (H(+)-translocating)</fullName>
        <ecNumber evidence="3">7.1.1.2</ecNumber>
    </recommendedName>
    <alternativeName>
        <fullName evidence="7">NADH dehydrogenase subunit 5</fullName>
    </alternativeName>
</protein>
<gene>
    <name evidence="11" type="primary">ND5</name>
</gene>
<reference evidence="11" key="1">
    <citation type="submission" date="2019-06" db="EMBL/GenBank/DDBJ databases">
        <authorList>
            <person name="Zhao Y."/>
            <person name="Li C."/>
        </authorList>
    </citation>
    <scope>NUCLEOTIDE SEQUENCE</scope>
</reference>
<dbReference type="EC" id="7.1.1.2" evidence="3"/>
<reference evidence="11" key="2">
    <citation type="journal article" date="2020" name="Kun Chong Xue Bao">
        <title>Sequencing and analysis of the complete mitochondrial genome of Carpoglyphus lactis (Acari: Carpoglyphidae).</title>
        <authorList>
            <person name="Zhao Y.-N."/>
            <person name="Li C.-P."/>
        </authorList>
    </citation>
    <scope>NUCLEOTIDE SEQUENCE</scope>
</reference>
<feature type="transmembrane region" description="Helical" evidence="9">
    <location>
        <begin position="439"/>
        <end position="461"/>
    </location>
</feature>
<dbReference type="PANTHER" id="PTHR42829:SF2">
    <property type="entry name" value="NADH-UBIQUINONE OXIDOREDUCTASE CHAIN 5"/>
    <property type="match status" value="1"/>
</dbReference>
<dbReference type="GO" id="GO:0008137">
    <property type="term" value="F:NADH dehydrogenase (ubiquinone) activity"/>
    <property type="evidence" value="ECO:0007669"/>
    <property type="project" value="UniProtKB-EC"/>
</dbReference>
<geneLocation type="mitochondrion" evidence="11"/>
<comment type="catalytic activity">
    <reaction evidence="8">
        <text>a ubiquinone + NADH + 5 H(+)(in) = a ubiquinol + NAD(+) + 4 H(+)(out)</text>
        <dbReference type="Rhea" id="RHEA:29091"/>
        <dbReference type="Rhea" id="RHEA-COMP:9565"/>
        <dbReference type="Rhea" id="RHEA-COMP:9566"/>
        <dbReference type="ChEBI" id="CHEBI:15378"/>
        <dbReference type="ChEBI" id="CHEBI:16389"/>
        <dbReference type="ChEBI" id="CHEBI:17976"/>
        <dbReference type="ChEBI" id="CHEBI:57540"/>
        <dbReference type="ChEBI" id="CHEBI:57945"/>
        <dbReference type="EC" id="7.1.1.2"/>
    </reaction>
</comment>
<evidence type="ECO:0000256" key="4">
    <source>
        <dbReference type="ARBA" id="ARBA00022692"/>
    </source>
</evidence>
<comment type="subcellular location">
    <subcellularLocation>
        <location evidence="2">Membrane</location>
        <topology evidence="2">Multi-pass membrane protein</topology>
    </subcellularLocation>
</comment>
<dbReference type="EMBL" id="MN073839">
    <property type="protein sequence ID" value="QKV10193.1"/>
    <property type="molecule type" value="Genomic_DNA"/>
</dbReference>
<evidence type="ECO:0000256" key="5">
    <source>
        <dbReference type="ARBA" id="ARBA00022989"/>
    </source>
</evidence>
<proteinExistence type="predicted"/>
<comment type="function">
    <text evidence="1">Core subunit of the mitochondrial membrane respiratory chain NADH dehydrogenase (Complex I) that is believed to belong to the minimal assembly required for catalysis. Complex I functions in the transfer of electrons from NADH to the respiratory chain. The immediate electron acceptor for the enzyme is believed to be ubiquinone.</text>
</comment>
<dbReference type="CTD" id="4540"/>
<dbReference type="AlphaFoldDB" id="A0A7D5AAF8"/>
<evidence type="ECO:0000256" key="9">
    <source>
        <dbReference type="SAM" id="Phobius"/>
    </source>
</evidence>
<dbReference type="InterPro" id="IPR001750">
    <property type="entry name" value="ND/Mrp_TM"/>
</dbReference>
<dbReference type="GO" id="GO:0015990">
    <property type="term" value="P:electron transport coupled proton transport"/>
    <property type="evidence" value="ECO:0007669"/>
    <property type="project" value="TreeGrafter"/>
</dbReference>
<evidence type="ECO:0000256" key="2">
    <source>
        <dbReference type="ARBA" id="ARBA00004141"/>
    </source>
</evidence>
<dbReference type="PRINTS" id="PR01434">
    <property type="entry name" value="NADHDHGNASE5"/>
</dbReference>
<dbReference type="Pfam" id="PF00361">
    <property type="entry name" value="Proton_antipo_M"/>
    <property type="match status" value="1"/>
</dbReference>